<proteinExistence type="predicted"/>
<keyword evidence="4" id="KW-1185">Reference proteome</keyword>
<sequence>MPEIVVHAVSGRSAAQKKALMQAITEAVVTHFSVAADLVVVQIVESGADSKSRGGVPFSER</sequence>
<keyword evidence="1" id="KW-0413">Isomerase</keyword>
<accession>A0ABY7NR90</accession>
<evidence type="ECO:0000313" key="4">
    <source>
        <dbReference type="Proteomes" id="UP001210865"/>
    </source>
</evidence>
<name>A0ABY7NR90_9SPHN</name>
<dbReference type="InterPro" id="IPR014347">
    <property type="entry name" value="Tautomerase/MIF_sf"/>
</dbReference>
<protein>
    <submittedName>
        <fullName evidence="3">Tautomerase family protein</fullName>
    </submittedName>
</protein>
<feature type="domain" description="4-oxalocrotonate tautomerase-like" evidence="2">
    <location>
        <begin position="4"/>
        <end position="60"/>
    </location>
</feature>
<organism evidence="3 4">
    <name type="scientific">Sphingomonas abietis</name>
    <dbReference type="NCBI Taxonomy" id="3012344"/>
    <lineage>
        <taxon>Bacteria</taxon>
        <taxon>Pseudomonadati</taxon>
        <taxon>Pseudomonadota</taxon>
        <taxon>Alphaproteobacteria</taxon>
        <taxon>Sphingomonadales</taxon>
        <taxon>Sphingomonadaceae</taxon>
        <taxon>Sphingomonas</taxon>
    </lineage>
</organism>
<dbReference type="SUPFAM" id="SSF55331">
    <property type="entry name" value="Tautomerase/MIF"/>
    <property type="match status" value="1"/>
</dbReference>
<dbReference type="Gene3D" id="3.30.429.10">
    <property type="entry name" value="Macrophage Migration Inhibitory Factor"/>
    <property type="match status" value="1"/>
</dbReference>
<gene>
    <name evidence="3" type="ORF">PBT88_06160</name>
</gene>
<dbReference type="EMBL" id="CP115174">
    <property type="protein sequence ID" value="WBO23702.1"/>
    <property type="molecule type" value="Genomic_DNA"/>
</dbReference>
<dbReference type="Proteomes" id="UP001210865">
    <property type="component" value="Chromosome"/>
</dbReference>
<evidence type="ECO:0000313" key="3">
    <source>
        <dbReference type="EMBL" id="WBO23702.1"/>
    </source>
</evidence>
<dbReference type="Pfam" id="PF01361">
    <property type="entry name" value="Tautomerase"/>
    <property type="match status" value="1"/>
</dbReference>
<evidence type="ECO:0000259" key="2">
    <source>
        <dbReference type="Pfam" id="PF01361"/>
    </source>
</evidence>
<dbReference type="RefSeq" id="WP_270078333.1">
    <property type="nucleotide sequence ID" value="NZ_CP115174.1"/>
</dbReference>
<dbReference type="InterPro" id="IPR004370">
    <property type="entry name" value="4-OT-like_dom"/>
</dbReference>
<reference evidence="3 4" key="1">
    <citation type="submission" date="2022-12" db="EMBL/GenBank/DDBJ databases">
        <title>Sphingomonas abieness sp. nov., an endophytic bacterium isolated from Abies koreana.</title>
        <authorList>
            <person name="Jiang L."/>
            <person name="Lee J."/>
        </authorList>
    </citation>
    <scope>NUCLEOTIDE SEQUENCE [LARGE SCALE GENOMIC DNA]</scope>
    <source>
        <strain evidence="4">PAMB 00755</strain>
    </source>
</reference>
<evidence type="ECO:0000256" key="1">
    <source>
        <dbReference type="ARBA" id="ARBA00023235"/>
    </source>
</evidence>